<dbReference type="AlphaFoldDB" id="A0A0F9A5J3"/>
<accession>A0A0F9A5J3</accession>
<organism evidence="1">
    <name type="scientific">marine sediment metagenome</name>
    <dbReference type="NCBI Taxonomy" id="412755"/>
    <lineage>
        <taxon>unclassified sequences</taxon>
        <taxon>metagenomes</taxon>
        <taxon>ecological metagenomes</taxon>
    </lineage>
</organism>
<reference evidence="1" key="1">
    <citation type="journal article" date="2015" name="Nature">
        <title>Complex archaea that bridge the gap between prokaryotes and eukaryotes.</title>
        <authorList>
            <person name="Spang A."/>
            <person name="Saw J.H."/>
            <person name="Jorgensen S.L."/>
            <person name="Zaremba-Niedzwiedzka K."/>
            <person name="Martijn J."/>
            <person name="Lind A.E."/>
            <person name="van Eijk R."/>
            <person name="Schleper C."/>
            <person name="Guy L."/>
            <person name="Ettema T.J."/>
        </authorList>
    </citation>
    <scope>NUCLEOTIDE SEQUENCE</scope>
</reference>
<sequence>IMRYRDVELYYQLSLDDVGTKQLDLKTTDPISAIRLDFEATNGSTSNKSNFINDIITKIELTDGSDQLLSMNMKQAQALQFYKTGKMPYMRPGESPNGTNNEQVVIFFGRKMWDSQYYMDLTKFSNPQLKITTNIAAIRATGVDAYLADSIKVTITLHVIEEGAQASTSFFMQKEVYSFTSGTSGDEHVGLPMDYPYVGLLLRAYAQGYDVDENITNLKLSCDAGKFIPIDKKVKKIYQMNEEDIGPARIRYYLYRKDNETVYHVLNHDPIVSVMGRDAADIINVNTCWSGAFKLRFYDDAGAAVTSEELLPFMVTAGCPHATIWHPFGLLQEPETYFNPGEWKDIDLLLTQAVAAVCQIVLTQLRTFT</sequence>
<dbReference type="EMBL" id="LAZR01059617">
    <property type="protein sequence ID" value="KKK67431.1"/>
    <property type="molecule type" value="Genomic_DNA"/>
</dbReference>
<evidence type="ECO:0000313" key="1">
    <source>
        <dbReference type="EMBL" id="KKK67431.1"/>
    </source>
</evidence>
<comment type="caution">
    <text evidence="1">The sequence shown here is derived from an EMBL/GenBank/DDBJ whole genome shotgun (WGS) entry which is preliminary data.</text>
</comment>
<name>A0A0F9A5J3_9ZZZZ</name>
<proteinExistence type="predicted"/>
<feature type="non-terminal residue" evidence="1">
    <location>
        <position position="1"/>
    </location>
</feature>
<gene>
    <name evidence="1" type="ORF">LCGC14_2954140</name>
</gene>
<protein>
    <submittedName>
        <fullName evidence="1">Uncharacterized protein</fullName>
    </submittedName>
</protein>